<dbReference type="eggNOG" id="COG1947">
    <property type="taxonomic scope" value="Bacteria"/>
</dbReference>
<evidence type="ECO:0000256" key="2">
    <source>
        <dbReference type="ARBA" id="ARBA00012052"/>
    </source>
</evidence>
<dbReference type="GO" id="GO:0005524">
    <property type="term" value="F:ATP binding"/>
    <property type="evidence" value="ECO:0007669"/>
    <property type="project" value="UniProtKB-UniRule"/>
</dbReference>
<protein>
    <recommendedName>
        <fullName evidence="3 9">4-diphosphocytidyl-2-C-methyl-D-erythritol kinase</fullName>
        <shortName evidence="9">CMK</shortName>
        <ecNumber evidence="2 9">2.7.1.148</ecNumber>
    </recommendedName>
    <alternativeName>
        <fullName evidence="8 9">4-(cytidine-5'-diphospho)-2-C-methyl-D-erythritol kinase</fullName>
    </alternativeName>
</protein>
<keyword evidence="7 9" id="KW-0067">ATP-binding</keyword>
<accession>K9P3T4</accession>
<sequence>MADVTVRAPAKINLHLEVLGLRPDGYHELAMVMQSIDLADTMVLRTTADDTIRLRSDSRELPSDGTNLIVRAAELLRSRVGLPELGVDITLHKRIPIGAGLAGGSSDGAAALAGLDALWGLALGRERLHGLAAELGSDMPFCLEGGTQLCFGRGERLEPVPAAGAPGQALLLIKHPQASVSTPWAYGRCRDLRGDFYLDAEEDFEQRRQALRQGPLVAALAGRGPLPHLRNDLQAVVEPEVESIRAGLELLRSGPGALAVAMSGSGPSLFALHPDLATAEAAREALAEPLEALGFDTWCCRCGGSGVSLVTDGSAP</sequence>
<dbReference type="EC" id="2.7.1.148" evidence="2 9"/>
<evidence type="ECO:0000256" key="7">
    <source>
        <dbReference type="ARBA" id="ARBA00022840"/>
    </source>
</evidence>
<dbReference type="PANTHER" id="PTHR43527">
    <property type="entry name" value="4-DIPHOSPHOCYTIDYL-2-C-METHYL-D-ERYTHRITOL KINASE, CHLOROPLASTIC"/>
    <property type="match status" value="1"/>
</dbReference>
<dbReference type="PANTHER" id="PTHR43527:SF2">
    <property type="entry name" value="4-DIPHOSPHOCYTIDYL-2-C-METHYL-D-ERYTHRITOL KINASE, CHLOROPLASTIC"/>
    <property type="match status" value="1"/>
</dbReference>
<dbReference type="AlphaFoldDB" id="K9P3T4"/>
<dbReference type="SUPFAM" id="SSF54211">
    <property type="entry name" value="Ribosomal protein S5 domain 2-like"/>
    <property type="match status" value="1"/>
</dbReference>
<evidence type="ECO:0000256" key="3">
    <source>
        <dbReference type="ARBA" id="ARBA00017473"/>
    </source>
</evidence>
<dbReference type="SUPFAM" id="SSF55060">
    <property type="entry name" value="GHMP Kinase, C-terminal domain"/>
    <property type="match status" value="1"/>
</dbReference>
<dbReference type="InterPro" id="IPR014721">
    <property type="entry name" value="Ribsml_uS5_D2-typ_fold_subgr"/>
</dbReference>
<dbReference type="Proteomes" id="UP000010388">
    <property type="component" value="Chromosome"/>
</dbReference>
<evidence type="ECO:0000256" key="5">
    <source>
        <dbReference type="ARBA" id="ARBA00022741"/>
    </source>
</evidence>
<gene>
    <name evidence="9" type="primary">ispE</name>
    <name evidence="12" type="ordered locus">Cyagr_0461</name>
</gene>
<dbReference type="OrthoDB" id="9809438at2"/>
<keyword evidence="5 9" id="KW-0547">Nucleotide-binding</keyword>
<dbReference type="InterPro" id="IPR006204">
    <property type="entry name" value="GHMP_kinase_N_dom"/>
</dbReference>
<dbReference type="NCBIfam" id="TIGR00154">
    <property type="entry name" value="ispE"/>
    <property type="match status" value="1"/>
</dbReference>
<dbReference type="KEGG" id="cgc:Cyagr_0461"/>
<comment type="catalytic activity">
    <reaction evidence="9">
        <text>4-CDP-2-C-methyl-D-erythritol + ATP = 4-CDP-2-C-methyl-D-erythritol 2-phosphate + ADP + H(+)</text>
        <dbReference type="Rhea" id="RHEA:18437"/>
        <dbReference type="ChEBI" id="CHEBI:15378"/>
        <dbReference type="ChEBI" id="CHEBI:30616"/>
        <dbReference type="ChEBI" id="CHEBI:57823"/>
        <dbReference type="ChEBI" id="CHEBI:57919"/>
        <dbReference type="ChEBI" id="CHEBI:456216"/>
        <dbReference type="EC" id="2.7.1.148"/>
    </reaction>
</comment>
<organism evidence="12 13">
    <name type="scientific">Cyanobium gracile (strain ATCC 27147 / PCC 6307)</name>
    <dbReference type="NCBI Taxonomy" id="292564"/>
    <lineage>
        <taxon>Bacteria</taxon>
        <taxon>Bacillati</taxon>
        <taxon>Cyanobacteriota</taxon>
        <taxon>Cyanophyceae</taxon>
        <taxon>Synechococcales</taxon>
        <taxon>Prochlorococcaceae</taxon>
        <taxon>Cyanobium</taxon>
    </lineage>
</organism>
<name>K9P3T4_CYAGP</name>
<dbReference type="Gene3D" id="3.30.70.890">
    <property type="entry name" value="GHMP kinase, C-terminal domain"/>
    <property type="match status" value="1"/>
</dbReference>
<dbReference type="InterPro" id="IPR020568">
    <property type="entry name" value="Ribosomal_Su5_D2-typ_SF"/>
</dbReference>
<dbReference type="InterPro" id="IPR013750">
    <property type="entry name" value="GHMP_kinase_C_dom"/>
</dbReference>
<dbReference type="HAMAP" id="MF_00061">
    <property type="entry name" value="IspE"/>
    <property type="match status" value="1"/>
</dbReference>
<comment type="pathway">
    <text evidence="9">Isoprenoid biosynthesis; isopentenyl diphosphate biosynthesis via DXP pathway; isopentenyl diphosphate from 1-deoxy-D-xylulose 5-phosphate: step 3/6.</text>
</comment>
<dbReference type="PIRSF" id="PIRSF010376">
    <property type="entry name" value="IspE"/>
    <property type="match status" value="1"/>
</dbReference>
<evidence type="ECO:0000256" key="9">
    <source>
        <dbReference type="HAMAP-Rule" id="MF_00061"/>
    </source>
</evidence>
<proteinExistence type="inferred from homology"/>
<feature type="active site" evidence="9">
    <location>
        <position position="11"/>
    </location>
</feature>
<comment type="similarity">
    <text evidence="1 9">Belongs to the GHMP kinase family. IspE subfamily.</text>
</comment>
<keyword evidence="6 9" id="KW-0418">Kinase</keyword>
<dbReference type="Pfam" id="PF00288">
    <property type="entry name" value="GHMP_kinases_N"/>
    <property type="match status" value="1"/>
</dbReference>
<keyword evidence="9" id="KW-0414">Isoprene biosynthesis</keyword>
<evidence type="ECO:0000259" key="11">
    <source>
        <dbReference type="Pfam" id="PF08544"/>
    </source>
</evidence>
<evidence type="ECO:0000256" key="8">
    <source>
        <dbReference type="ARBA" id="ARBA00032554"/>
    </source>
</evidence>
<dbReference type="RefSeq" id="WP_015108109.1">
    <property type="nucleotide sequence ID" value="NC_019675.1"/>
</dbReference>
<keyword evidence="4 9" id="KW-0808">Transferase</keyword>
<feature type="domain" description="GHMP kinase C-terminal" evidence="11">
    <location>
        <begin position="231"/>
        <end position="290"/>
    </location>
</feature>
<feature type="domain" description="GHMP kinase N-terminal" evidence="10">
    <location>
        <begin position="67"/>
        <end position="146"/>
    </location>
</feature>
<feature type="binding site" evidence="9">
    <location>
        <begin position="96"/>
        <end position="106"/>
    </location>
    <ligand>
        <name>ATP</name>
        <dbReference type="ChEBI" id="CHEBI:30616"/>
    </ligand>
</feature>
<comment type="function">
    <text evidence="9">Catalyzes the phosphorylation of the position 2 hydroxy group of 4-diphosphocytidyl-2C-methyl-D-erythritol.</text>
</comment>
<dbReference type="PATRIC" id="fig|292564.3.peg.421"/>
<feature type="active site" evidence="9">
    <location>
        <position position="138"/>
    </location>
</feature>
<dbReference type="STRING" id="292564.Cyagr_0461"/>
<reference evidence="13" key="1">
    <citation type="journal article" date="2013" name="Proc. Natl. Acad. Sci. U.S.A.">
        <title>Improving the coverage of the cyanobacterial phylum using diversity-driven genome sequencing.</title>
        <authorList>
            <person name="Shih P.M."/>
            <person name="Wu D."/>
            <person name="Latifi A."/>
            <person name="Axen S.D."/>
            <person name="Fewer D.P."/>
            <person name="Talla E."/>
            <person name="Calteau A."/>
            <person name="Cai F."/>
            <person name="Tandeau de Marsac N."/>
            <person name="Rippka R."/>
            <person name="Herdman M."/>
            <person name="Sivonen K."/>
            <person name="Coursin T."/>
            <person name="Laurent T."/>
            <person name="Goodwin L."/>
            <person name="Nolan M."/>
            <person name="Davenport K.W."/>
            <person name="Han C.S."/>
            <person name="Rubin E.M."/>
            <person name="Eisen J.A."/>
            <person name="Woyke T."/>
            <person name="Gugger M."/>
            <person name="Kerfeld C.A."/>
        </authorList>
    </citation>
    <scope>NUCLEOTIDE SEQUENCE [LARGE SCALE GENOMIC DNA]</scope>
    <source>
        <strain evidence="13">ATCC 27147 / PCC 6307</strain>
    </source>
</reference>
<dbReference type="EMBL" id="CP003495">
    <property type="protein sequence ID" value="AFY27653.1"/>
    <property type="molecule type" value="Genomic_DNA"/>
</dbReference>
<evidence type="ECO:0000256" key="1">
    <source>
        <dbReference type="ARBA" id="ARBA00009684"/>
    </source>
</evidence>
<dbReference type="InterPro" id="IPR036554">
    <property type="entry name" value="GHMP_kinase_C_sf"/>
</dbReference>
<dbReference type="InterPro" id="IPR004424">
    <property type="entry name" value="IspE"/>
</dbReference>
<dbReference type="UniPathway" id="UPA00056">
    <property type="reaction ID" value="UER00094"/>
</dbReference>
<evidence type="ECO:0000256" key="6">
    <source>
        <dbReference type="ARBA" id="ARBA00022777"/>
    </source>
</evidence>
<dbReference type="Gene3D" id="3.30.230.10">
    <property type="match status" value="1"/>
</dbReference>
<dbReference type="GO" id="GO:0050515">
    <property type="term" value="F:4-(cytidine 5'-diphospho)-2-C-methyl-D-erythritol kinase activity"/>
    <property type="evidence" value="ECO:0007669"/>
    <property type="project" value="UniProtKB-UniRule"/>
</dbReference>
<evidence type="ECO:0000313" key="13">
    <source>
        <dbReference type="Proteomes" id="UP000010388"/>
    </source>
</evidence>
<evidence type="ECO:0000313" key="12">
    <source>
        <dbReference type="EMBL" id="AFY27653.1"/>
    </source>
</evidence>
<dbReference type="HOGENOM" id="CLU_053057_1_1_3"/>
<dbReference type="GO" id="GO:0016114">
    <property type="term" value="P:terpenoid biosynthetic process"/>
    <property type="evidence" value="ECO:0007669"/>
    <property type="project" value="UniProtKB-UniRule"/>
</dbReference>
<dbReference type="GO" id="GO:0019288">
    <property type="term" value="P:isopentenyl diphosphate biosynthetic process, methylerythritol 4-phosphate pathway"/>
    <property type="evidence" value="ECO:0007669"/>
    <property type="project" value="UniProtKB-UniRule"/>
</dbReference>
<evidence type="ECO:0000259" key="10">
    <source>
        <dbReference type="Pfam" id="PF00288"/>
    </source>
</evidence>
<dbReference type="Pfam" id="PF08544">
    <property type="entry name" value="GHMP_kinases_C"/>
    <property type="match status" value="1"/>
</dbReference>
<evidence type="ECO:0000256" key="4">
    <source>
        <dbReference type="ARBA" id="ARBA00022679"/>
    </source>
</evidence>